<keyword evidence="2" id="KW-1185">Reference proteome</keyword>
<evidence type="ECO:0000313" key="2">
    <source>
        <dbReference type="Proteomes" id="UP000184096"/>
    </source>
</evidence>
<protein>
    <submittedName>
        <fullName evidence="1">Uncharacterized protein</fullName>
    </submittedName>
</protein>
<reference evidence="2" key="1">
    <citation type="submission" date="2016-11" db="EMBL/GenBank/DDBJ databases">
        <authorList>
            <person name="Varghese N."/>
            <person name="Submissions S."/>
        </authorList>
    </citation>
    <scope>NUCLEOTIDE SEQUENCE [LARGE SCALE GENOMIC DNA]</scope>
    <source>
        <strain evidence="2">GAS401</strain>
    </source>
</reference>
<proteinExistence type="predicted"/>
<dbReference type="EMBL" id="LT670849">
    <property type="protein sequence ID" value="SHN87162.1"/>
    <property type="molecule type" value="Genomic_DNA"/>
</dbReference>
<name>A0A1M7UW06_9BRAD</name>
<gene>
    <name evidence="1" type="ORF">SAMN05444170_7036</name>
</gene>
<evidence type="ECO:0000313" key="1">
    <source>
        <dbReference type="EMBL" id="SHN87162.1"/>
    </source>
</evidence>
<organism evidence="1 2">
    <name type="scientific">Bradyrhizobium erythrophlei</name>
    <dbReference type="NCBI Taxonomy" id="1437360"/>
    <lineage>
        <taxon>Bacteria</taxon>
        <taxon>Pseudomonadati</taxon>
        <taxon>Pseudomonadota</taxon>
        <taxon>Alphaproteobacteria</taxon>
        <taxon>Hyphomicrobiales</taxon>
        <taxon>Nitrobacteraceae</taxon>
        <taxon>Bradyrhizobium</taxon>
    </lineage>
</organism>
<accession>A0A1M7UW06</accession>
<dbReference type="Proteomes" id="UP000184096">
    <property type="component" value="Chromosome I"/>
</dbReference>
<sequence length="55" mass="6146">MGPFLKLDGAGTAWVLREFFLWSSNRRFEEEDGCAVLHPVPQQGRARPQISVSGT</sequence>
<dbReference type="AlphaFoldDB" id="A0A1M7UW06"/>